<reference evidence="2 3" key="1">
    <citation type="submission" date="2024-09" db="EMBL/GenBank/DDBJ databases">
        <title>A chromosome-level genome assembly of Gray's grenadier anchovy, Coilia grayii.</title>
        <authorList>
            <person name="Fu Z."/>
        </authorList>
    </citation>
    <scope>NUCLEOTIDE SEQUENCE [LARGE SCALE GENOMIC DNA]</scope>
    <source>
        <strain evidence="2">G4</strain>
        <tissue evidence="2">Muscle</tissue>
    </source>
</reference>
<dbReference type="EMBL" id="JBHFQA010000019">
    <property type="protein sequence ID" value="KAL2082140.1"/>
    <property type="molecule type" value="Genomic_DNA"/>
</dbReference>
<name>A0ABD1J759_9TELE</name>
<proteinExistence type="predicted"/>
<dbReference type="AlphaFoldDB" id="A0ABD1J759"/>
<protein>
    <submittedName>
        <fullName evidence="2">Uncharacterized protein</fullName>
    </submittedName>
</protein>
<accession>A0ABD1J759</accession>
<evidence type="ECO:0000313" key="2">
    <source>
        <dbReference type="EMBL" id="KAL2082140.1"/>
    </source>
</evidence>
<comment type="caution">
    <text evidence="2">The sequence shown here is derived from an EMBL/GenBank/DDBJ whole genome shotgun (WGS) entry which is preliminary data.</text>
</comment>
<feature type="compositionally biased region" description="Polar residues" evidence="1">
    <location>
        <begin position="360"/>
        <end position="371"/>
    </location>
</feature>
<evidence type="ECO:0000313" key="3">
    <source>
        <dbReference type="Proteomes" id="UP001591681"/>
    </source>
</evidence>
<feature type="region of interest" description="Disordered" evidence="1">
    <location>
        <begin position="338"/>
        <end position="377"/>
    </location>
</feature>
<feature type="region of interest" description="Disordered" evidence="1">
    <location>
        <begin position="188"/>
        <end position="210"/>
    </location>
</feature>
<dbReference type="Proteomes" id="UP001591681">
    <property type="component" value="Unassembled WGS sequence"/>
</dbReference>
<dbReference type="PANTHER" id="PTHR47773:SF1">
    <property type="entry name" value="C2H2-TYPE DOMAIN-CONTAINING PROTEIN"/>
    <property type="match status" value="1"/>
</dbReference>
<evidence type="ECO:0000256" key="1">
    <source>
        <dbReference type="SAM" id="MobiDB-lite"/>
    </source>
</evidence>
<sequence length="377" mass="41706">MARLSFAVFEWDGGDVARLREAKQSQEGLGDAAYVKLSAKELARHSRRRTRGAAETERLLREVLDAFWEVTDSMGVPLIDRARMEEIWSTQRRHLGCIQDPAGVELYAQTGELTKGGVRLPVYRCARDSTSLESFHLHLCRFIPGTSASDIHFQVYLLEGLVRWNENRGRELIGVEYLYSQTGAVLQQDLGDPDAPDGTDEGRGTTTVETNQFTRGEEMAWHGPEEKGKPWCVEPSEEMEEGGGGGGRRRPQKEGQEGPQTIHVLPLWPAASEGLRTQPVWGRTLLPRQKAYGHSQCGGEHFSHARRPTGTASVGENTSATPEGLRTQPVWGRTLQPRQKAYGHSQCGGEHFSHARRPTDTASVGENTSVPSMLASP</sequence>
<feature type="region of interest" description="Disordered" evidence="1">
    <location>
        <begin position="296"/>
        <end position="325"/>
    </location>
</feature>
<feature type="region of interest" description="Disordered" evidence="1">
    <location>
        <begin position="222"/>
        <end position="259"/>
    </location>
</feature>
<keyword evidence="3" id="KW-1185">Reference proteome</keyword>
<feature type="compositionally biased region" description="Polar residues" evidence="1">
    <location>
        <begin position="310"/>
        <end position="321"/>
    </location>
</feature>
<organism evidence="2 3">
    <name type="scientific">Coilia grayii</name>
    <name type="common">Gray's grenadier anchovy</name>
    <dbReference type="NCBI Taxonomy" id="363190"/>
    <lineage>
        <taxon>Eukaryota</taxon>
        <taxon>Metazoa</taxon>
        <taxon>Chordata</taxon>
        <taxon>Craniata</taxon>
        <taxon>Vertebrata</taxon>
        <taxon>Euteleostomi</taxon>
        <taxon>Actinopterygii</taxon>
        <taxon>Neopterygii</taxon>
        <taxon>Teleostei</taxon>
        <taxon>Clupei</taxon>
        <taxon>Clupeiformes</taxon>
        <taxon>Clupeoidei</taxon>
        <taxon>Engraulidae</taxon>
        <taxon>Coilinae</taxon>
        <taxon>Coilia</taxon>
    </lineage>
</organism>
<gene>
    <name evidence="2" type="ORF">ACEWY4_021958</name>
</gene>
<dbReference type="PANTHER" id="PTHR47773">
    <property type="entry name" value="SI:DKEY-9I5.2-RELATED"/>
    <property type="match status" value="1"/>
</dbReference>